<reference evidence="3" key="1">
    <citation type="journal article" date="2014" name="Proc. Natl. Acad. Sci. U.S.A.">
        <title>Extensive sampling of basidiomycete genomes demonstrates inadequacy of the white-rot/brown-rot paradigm for wood decay fungi.</title>
        <authorList>
            <person name="Riley R."/>
            <person name="Salamov A.A."/>
            <person name="Brown D.W."/>
            <person name="Nagy L.G."/>
            <person name="Floudas D."/>
            <person name="Held B.W."/>
            <person name="Levasseur A."/>
            <person name="Lombard V."/>
            <person name="Morin E."/>
            <person name="Otillar R."/>
            <person name="Lindquist E.A."/>
            <person name="Sun H."/>
            <person name="LaButti K.M."/>
            <person name="Schmutz J."/>
            <person name="Jabbour D."/>
            <person name="Luo H."/>
            <person name="Baker S.E."/>
            <person name="Pisabarro A.G."/>
            <person name="Walton J.D."/>
            <person name="Blanchette R.A."/>
            <person name="Henrissat B."/>
            <person name="Martin F."/>
            <person name="Cullen D."/>
            <person name="Hibbett D.S."/>
            <person name="Grigoriev I.V."/>
        </authorList>
    </citation>
    <scope>NUCLEOTIDE SEQUENCE [LARGE SCALE GENOMIC DNA]</scope>
    <source>
        <strain evidence="3">CBS 339.88</strain>
    </source>
</reference>
<dbReference type="Proteomes" id="UP000027222">
    <property type="component" value="Unassembled WGS sequence"/>
</dbReference>
<dbReference type="HOGENOM" id="CLU_477394_0_0_1"/>
<accession>A0A067T9T4</accession>
<sequence length="477" mass="53329">MDDLRKVLKVENNSGLPYSINSIFNGLSDVPELYPFDNGVLGQSHYFLRFSSPVFAEYALTHWLYHKDVRVLAVRQDPRLVAQYEVALGSAFTEPIVGKPNSNIVNARLPNKPEWSPEAAERKFDSGSPGGRDDFMTMTSSSTKVGKYTSGSVTDTPVVRLASTSSLPPTKEPDLHVNCAASLLTATMTSKSNPQGRGAGSRSYLLLSPSESAYVGHTLPLSFENRISMVLCGEVMTYDLEGLDSDPRVIIELLKATNSERANYIVVAVFYRRSGNAHSARAVLMSMVEELSKRGVSLKELKPAFLLLSGCEVDLAKLAKAENKDASKHYAAAQEWLQEVFGKAKPQRSSEAVSYKAPGPVKQKTPTRPRALSRFGGASSSRGIQTEQEMQKLRERVYNQATQLSDLRASKRKLEEDYVYERDLRRRCQRQRDEMEKERDAAREIERHALDQVKREVANRRKAEERAEVLSKEKDTT</sequence>
<gene>
    <name evidence="2" type="ORF">GALMADRAFT_268334</name>
</gene>
<organism evidence="2 3">
    <name type="scientific">Galerina marginata (strain CBS 339.88)</name>
    <dbReference type="NCBI Taxonomy" id="685588"/>
    <lineage>
        <taxon>Eukaryota</taxon>
        <taxon>Fungi</taxon>
        <taxon>Dikarya</taxon>
        <taxon>Basidiomycota</taxon>
        <taxon>Agaricomycotina</taxon>
        <taxon>Agaricomycetes</taxon>
        <taxon>Agaricomycetidae</taxon>
        <taxon>Agaricales</taxon>
        <taxon>Agaricineae</taxon>
        <taxon>Strophariaceae</taxon>
        <taxon>Galerina</taxon>
    </lineage>
</organism>
<dbReference type="AlphaFoldDB" id="A0A067T9T4"/>
<dbReference type="STRING" id="685588.A0A067T9T4"/>
<dbReference type="EMBL" id="KL142380">
    <property type="protein sequence ID" value="KDR75768.1"/>
    <property type="molecule type" value="Genomic_DNA"/>
</dbReference>
<keyword evidence="3" id="KW-1185">Reference proteome</keyword>
<feature type="region of interest" description="Disordered" evidence="1">
    <location>
        <begin position="350"/>
        <end position="385"/>
    </location>
</feature>
<feature type="region of interest" description="Disordered" evidence="1">
    <location>
        <begin position="454"/>
        <end position="477"/>
    </location>
</feature>
<feature type="region of interest" description="Disordered" evidence="1">
    <location>
        <begin position="109"/>
        <end position="133"/>
    </location>
</feature>
<feature type="compositionally biased region" description="Basic and acidic residues" evidence="1">
    <location>
        <begin position="119"/>
        <end position="133"/>
    </location>
</feature>
<protein>
    <submittedName>
        <fullName evidence="2">Uncharacterized protein</fullName>
    </submittedName>
</protein>
<evidence type="ECO:0000313" key="2">
    <source>
        <dbReference type="EMBL" id="KDR75768.1"/>
    </source>
</evidence>
<evidence type="ECO:0000256" key="1">
    <source>
        <dbReference type="SAM" id="MobiDB-lite"/>
    </source>
</evidence>
<evidence type="ECO:0000313" key="3">
    <source>
        <dbReference type="Proteomes" id="UP000027222"/>
    </source>
</evidence>
<dbReference type="OrthoDB" id="2670565at2759"/>
<name>A0A067T9T4_GALM3</name>
<proteinExistence type="predicted"/>